<dbReference type="InterPro" id="IPR002716">
    <property type="entry name" value="PIN_dom"/>
</dbReference>
<reference evidence="3" key="1">
    <citation type="submission" date="2021-08" db="EMBL/GenBank/DDBJ databases">
        <title>Genome of a novel bacterium of the phylum Verrucomicrobia, Oleiharenicola sp. KSB-15.</title>
        <authorList>
            <person name="Chung J.-H."/>
            <person name="Ahn J.-H."/>
            <person name="Yoon Y."/>
            <person name="Kim D.-Y."/>
            <person name="An S.-H."/>
            <person name="Park I."/>
            <person name="Yeon J."/>
        </authorList>
    </citation>
    <scope>NUCLEOTIDE SEQUENCE</scope>
    <source>
        <strain evidence="3">KSB-15</strain>
    </source>
</reference>
<accession>A0A8F9TWN3</accession>
<keyword evidence="4" id="KW-1185">Reference proteome</keyword>
<organism evidence="3 4">
    <name type="scientific">Horticoccus luteus</name>
    <dbReference type="NCBI Taxonomy" id="2862869"/>
    <lineage>
        <taxon>Bacteria</taxon>
        <taxon>Pseudomonadati</taxon>
        <taxon>Verrucomicrobiota</taxon>
        <taxon>Opitutia</taxon>
        <taxon>Opitutales</taxon>
        <taxon>Opitutaceae</taxon>
        <taxon>Horticoccus</taxon>
    </lineage>
</organism>
<feature type="domain" description="PIN" evidence="2">
    <location>
        <begin position="5"/>
        <end position="126"/>
    </location>
</feature>
<dbReference type="CDD" id="cd09873">
    <property type="entry name" value="PIN_Pae0151-like"/>
    <property type="match status" value="1"/>
</dbReference>
<dbReference type="KEGG" id="ole:K0B96_00505"/>
<keyword evidence="1" id="KW-0460">Magnesium</keyword>
<dbReference type="PANTHER" id="PTHR35901">
    <property type="entry name" value="RIBONUCLEASE VAPC3"/>
    <property type="match status" value="1"/>
</dbReference>
<evidence type="ECO:0000259" key="2">
    <source>
        <dbReference type="Pfam" id="PF01850"/>
    </source>
</evidence>
<name>A0A8F9TWN3_9BACT</name>
<evidence type="ECO:0000256" key="1">
    <source>
        <dbReference type="ARBA" id="ARBA00022842"/>
    </source>
</evidence>
<protein>
    <submittedName>
        <fullName evidence="3">Type II toxin-antitoxin system VapC family toxin</fullName>
    </submittedName>
</protein>
<sequence length="138" mass="15061">MNDFVLDCSAALAWVFADEVTPATESLMDDLVKGAHAWVPAVWPLEIANVMLGAQRRGRIDKAGVEKYLATLKTLDIEIDDETGSLAWNKILGLGERYNLTSYDAAYLELALRKGLPLASLDQLLRAACTRAGGRLVL</sequence>
<evidence type="ECO:0000313" key="3">
    <source>
        <dbReference type="EMBL" id="QYM79128.1"/>
    </source>
</evidence>
<dbReference type="Pfam" id="PF01850">
    <property type="entry name" value="PIN"/>
    <property type="match status" value="1"/>
</dbReference>
<dbReference type="SUPFAM" id="SSF88723">
    <property type="entry name" value="PIN domain-like"/>
    <property type="match status" value="1"/>
</dbReference>
<dbReference type="InterPro" id="IPR051619">
    <property type="entry name" value="TypeII_TA_RNase_PINc/VapC"/>
</dbReference>
<dbReference type="EMBL" id="CP080507">
    <property type="protein sequence ID" value="QYM79128.1"/>
    <property type="molecule type" value="Genomic_DNA"/>
</dbReference>
<dbReference type="RefSeq" id="WP_220162585.1">
    <property type="nucleotide sequence ID" value="NZ_CP080507.1"/>
</dbReference>
<gene>
    <name evidence="3" type="ORF">K0B96_00505</name>
</gene>
<proteinExistence type="predicted"/>
<dbReference type="Proteomes" id="UP000825051">
    <property type="component" value="Chromosome"/>
</dbReference>
<dbReference type="AlphaFoldDB" id="A0A8F9TWN3"/>
<evidence type="ECO:0000313" key="4">
    <source>
        <dbReference type="Proteomes" id="UP000825051"/>
    </source>
</evidence>
<dbReference type="PANTHER" id="PTHR35901:SF1">
    <property type="entry name" value="EXONUCLEASE VAPC9"/>
    <property type="match status" value="1"/>
</dbReference>
<dbReference type="InterPro" id="IPR029060">
    <property type="entry name" value="PIN-like_dom_sf"/>
</dbReference>
<dbReference type="Gene3D" id="3.40.50.1010">
    <property type="entry name" value="5'-nuclease"/>
    <property type="match status" value="1"/>
</dbReference>
<dbReference type="InterPro" id="IPR044153">
    <property type="entry name" value="PIN_Pae0151-like"/>
</dbReference>